<dbReference type="AlphaFoldDB" id="A0A7G5GRN8"/>
<dbReference type="PANTHER" id="PTHR46268:SF6">
    <property type="entry name" value="UNIVERSAL STRESS PROTEIN UP12"/>
    <property type="match status" value="1"/>
</dbReference>
<evidence type="ECO:0000259" key="2">
    <source>
        <dbReference type="Pfam" id="PF00582"/>
    </source>
</evidence>
<feature type="domain" description="UspA" evidence="2">
    <location>
        <begin position="6"/>
        <end position="147"/>
    </location>
</feature>
<dbReference type="PRINTS" id="PR01438">
    <property type="entry name" value="UNVRSLSTRESS"/>
</dbReference>
<proteinExistence type="inferred from homology"/>
<accession>A0A7G5GRN8</accession>
<evidence type="ECO:0000313" key="3">
    <source>
        <dbReference type="EMBL" id="QMW01530.1"/>
    </source>
</evidence>
<reference evidence="3 4" key="1">
    <citation type="submission" date="2020-07" db="EMBL/GenBank/DDBJ databases">
        <title>Spirosoma foliorum sp. nov., isolated from the leaves on the Nejang mountain Korea, Republic of.</title>
        <authorList>
            <person name="Ho H."/>
            <person name="Lee Y.-J."/>
            <person name="Nurcahyanto D.-A."/>
            <person name="Kim S.-G."/>
        </authorList>
    </citation>
    <scope>NUCLEOTIDE SEQUENCE [LARGE SCALE GENOMIC DNA]</scope>
    <source>
        <strain evidence="3 4">PL0136</strain>
    </source>
</reference>
<sequence>MQTSPIKKLLVPIDYSQTALNALDLAVAMAQRHNAEIRLAHVAKSNSDDYLWEDGDLLDGFSKSPSEKEILRLRQLAETISTTHSISCSFDCKTGIVCDKIVEAAAEFSADLIVIGTHGTSGLRSYFMGLEAYRVVKAAACPVLTVPNHQKWTSFREIIFPVRPIPGTIDKYDLARTISLKNNAHLTVLGLLDRHDELKNEILTSVLATLNNRLTLDKINGDMLLVETDSVPYTIRQKASELQADLIVITSDIHTASKFSLFGPFVEQIVNHAKVPVLAIKPQPIAGTLQQPADGLFQAITSAFSPA</sequence>
<dbReference type="Gene3D" id="3.40.50.620">
    <property type="entry name" value="HUPs"/>
    <property type="match status" value="2"/>
</dbReference>
<protein>
    <submittedName>
        <fullName evidence="3">Universal stress protein</fullName>
    </submittedName>
</protein>
<feature type="domain" description="UspA" evidence="2">
    <location>
        <begin position="211"/>
        <end position="281"/>
    </location>
</feature>
<organism evidence="3 4">
    <name type="scientific">Spirosoma foliorum</name>
    <dbReference type="NCBI Taxonomy" id="2710596"/>
    <lineage>
        <taxon>Bacteria</taxon>
        <taxon>Pseudomonadati</taxon>
        <taxon>Bacteroidota</taxon>
        <taxon>Cytophagia</taxon>
        <taxon>Cytophagales</taxon>
        <taxon>Cytophagaceae</taxon>
        <taxon>Spirosoma</taxon>
    </lineage>
</organism>
<dbReference type="InterPro" id="IPR006016">
    <property type="entry name" value="UspA"/>
</dbReference>
<dbReference type="SUPFAM" id="SSF52402">
    <property type="entry name" value="Adenine nucleotide alpha hydrolases-like"/>
    <property type="match status" value="2"/>
</dbReference>
<gene>
    <name evidence="3" type="ORF">H3H32_26750</name>
</gene>
<evidence type="ECO:0000313" key="4">
    <source>
        <dbReference type="Proteomes" id="UP000515369"/>
    </source>
</evidence>
<name>A0A7G5GRN8_9BACT</name>
<dbReference type="CDD" id="cd00293">
    <property type="entry name" value="USP-like"/>
    <property type="match status" value="2"/>
</dbReference>
<comment type="similarity">
    <text evidence="1">Belongs to the universal stress protein A family.</text>
</comment>
<dbReference type="KEGG" id="sfol:H3H32_26750"/>
<keyword evidence="4" id="KW-1185">Reference proteome</keyword>
<dbReference type="EMBL" id="CP059732">
    <property type="protein sequence ID" value="QMW01530.1"/>
    <property type="molecule type" value="Genomic_DNA"/>
</dbReference>
<dbReference type="Pfam" id="PF00582">
    <property type="entry name" value="Usp"/>
    <property type="match status" value="2"/>
</dbReference>
<evidence type="ECO:0000256" key="1">
    <source>
        <dbReference type="ARBA" id="ARBA00008791"/>
    </source>
</evidence>
<dbReference type="PANTHER" id="PTHR46268">
    <property type="entry name" value="STRESS RESPONSE PROTEIN NHAX"/>
    <property type="match status" value="1"/>
</dbReference>
<dbReference type="Proteomes" id="UP000515369">
    <property type="component" value="Chromosome"/>
</dbReference>
<dbReference type="RefSeq" id="WP_182458812.1">
    <property type="nucleotide sequence ID" value="NZ_CP059732.1"/>
</dbReference>
<dbReference type="InterPro" id="IPR006015">
    <property type="entry name" value="Universal_stress_UspA"/>
</dbReference>
<dbReference type="InterPro" id="IPR014729">
    <property type="entry name" value="Rossmann-like_a/b/a_fold"/>
</dbReference>